<dbReference type="Gene3D" id="3.40.50.1820">
    <property type="entry name" value="alpha/beta hydrolase"/>
    <property type="match status" value="1"/>
</dbReference>
<organism evidence="3 4">
    <name type="scientific">Tilletia horrida</name>
    <dbReference type="NCBI Taxonomy" id="155126"/>
    <lineage>
        <taxon>Eukaryota</taxon>
        <taxon>Fungi</taxon>
        <taxon>Dikarya</taxon>
        <taxon>Basidiomycota</taxon>
        <taxon>Ustilaginomycotina</taxon>
        <taxon>Exobasidiomycetes</taxon>
        <taxon>Tilletiales</taxon>
        <taxon>Tilletiaceae</taxon>
        <taxon>Tilletia</taxon>
    </lineage>
</organism>
<feature type="compositionally biased region" description="Polar residues" evidence="1">
    <location>
        <begin position="410"/>
        <end position="431"/>
    </location>
</feature>
<reference evidence="3" key="1">
    <citation type="journal article" date="2023" name="PhytoFront">
        <title>Draft Genome Resources of Seven Strains of Tilletia horrida, Causal Agent of Kernel Smut of Rice.</title>
        <authorList>
            <person name="Khanal S."/>
            <person name="Antony Babu S."/>
            <person name="Zhou X.G."/>
        </authorList>
    </citation>
    <scope>NUCLEOTIDE SEQUENCE</scope>
    <source>
        <strain evidence="3">TX6</strain>
    </source>
</reference>
<dbReference type="GO" id="GO:0006629">
    <property type="term" value="P:lipid metabolic process"/>
    <property type="evidence" value="ECO:0007669"/>
    <property type="project" value="InterPro"/>
</dbReference>
<feature type="region of interest" description="Disordered" evidence="1">
    <location>
        <begin position="158"/>
        <end position="450"/>
    </location>
</feature>
<feature type="compositionally biased region" description="Polar residues" evidence="1">
    <location>
        <begin position="359"/>
        <end position="380"/>
    </location>
</feature>
<evidence type="ECO:0000313" key="4">
    <source>
        <dbReference type="Proteomes" id="UP001176517"/>
    </source>
</evidence>
<feature type="region of interest" description="Disordered" evidence="1">
    <location>
        <begin position="575"/>
        <end position="609"/>
    </location>
</feature>
<feature type="region of interest" description="Disordered" evidence="1">
    <location>
        <begin position="889"/>
        <end position="934"/>
    </location>
</feature>
<dbReference type="SUPFAM" id="SSF53474">
    <property type="entry name" value="alpha/beta-Hydrolases"/>
    <property type="match status" value="1"/>
</dbReference>
<evidence type="ECO:0000313" key="3">
    <source>
        <dbReference type="EMBL" id="KAK0555650.1"/>
    </source>
</evidence>
<evidence type="ECO:0000256" key="1">
    <source>
        <dbReference type="SAM" id="MobiDB-lite"/>
    </source>
</evidence>
<feature type="compositionally biased region" description="Basic and acidic residues" evidence="1">
    <location>
        <begin position="110"/>
        <end position="121"/>
    </location>
</feature>
<feature type="compositionally biased region" description="Basic and acidic residues" evidence="1">
    <location>
        <begin position="231"/>
        <end position="251"/>
    </location>
</feature>
<protein>
    <recommendedName>
        <fullName evidence="2">Fungal lipase-type domain-containing protein</fullName>
    </recommendedName>
</protein>
<feature type="domain" description="Fungal lipase-type" evidence="2">
    <location>
        <begin position="690"/>
        <end position="777"/>
    </location>
</feature>
<dbReference type="Pfam" id="PF01764">
    <property type="entry name" value="Lipase_3"/>
    <property type="match status" value="1"/>
</dbReference>
<feature type="region of interest" description="Disordered" evidence="1">
    <location>
        <begin position="73"/>
        <end position="142"/>
    </location>
</feature>
<feature type="compositionally biased region" description="Polar residues" evidence="1">
    <location>
        <begin position="283"/>
        <end position="292"/>
    </location>
</feature>
<accession>A0AAN6GW00</accession>
<feature type="compositionally biased region" description="Polar residues" evidence="1">
    <location>
        <begin position="915"/>
        <end position="927"/>
    </location>
</feature>
<keyword evidence="4" id="KW-1185">Reference proteome</keyword>
<feature type="compositionally biased region" description="Low complexity" evidence="1">
    <location>
        <begin position="171"/>
        <end position="185"/>
    </location>
</feature>
<dbReference type="InterPro" id="IPR029058">
    <property type="entry name" value="AB_hydrolase_fold"/>
</dbReference>
<comment type="caution">
    <text evidence="3">The sequence shown here is derived from an EMBL/GenBank/DDBJ whole genome shotgun (WGS) entry which is preliminary data.</text>
</comment>
<feature type="compositionally biased region" description="Low complexity" evidence="1">
    <location>
        <begin position="432"/>
        <end position="445"/>
    </location>
</feature>
<feature type="compositionally biased region" description="Low complexity" evidence="1">
    <location>
        <begin position="300"/>
        <end position="320"/>
    </location>
</feature>
<dbReference type="Proteomes" id="UP001176517">
    <property type="component" value="Unassembled WGS sequence"/>
</dbReference>
<gene>
    <name evidence="3" type="ORF">OC846_001615</name>
</gene>
<name>A0AAN6GW00_9BASI</name>
<dbReference type="InterPro" id="IPR002921">
    <property type="entry name" value="Fungal_lipase-type"/>
</dbReference>
<dbReference type="AlphaFoldDB" id="A0AAN6GW00"/>
<dbReference type="EMBL" id="JAPDMZ010000025">
    <property type="protein sequence ID" value="KAK0555650.1"/>
    <property type="molecule type" value="Genomic_DNA"/>
</dbReference>
<sequence length="983" mass="105403">MVESATDKKKKSGFAAFGKLAKDAAISIATDAAVTGAIEKGLTKGVKEVSRNKELRKAGTDLLVNYAVSKNRHGAGTRSYRDEDDEIEEHRPRSSKNKGKAKEMYSGPSRMRDREGYEDVQYRSSYDRGPPPPSSRPRKSSFDFGDSWFERAFGAAPSWSRNSGFKVNETPPSSRRPGPGGLQRSMSNPGRPRTESATYPYSHGGHGYGFRDPSSHNARGSSFDDASPYDTDYRPRQLALREEEDRQRELLARQAELGGVAVSHDGRPLYGYRPGEEPGSHAGPSNPSTRASSGFARFFSPLSSAATSPATTPGAGPQTPMENRLGHYSPGGSGLYSKVFTRTPDTSIGRAAGKEHQDSSPAVTPNEQPSKASDQPSPASKFSDGMRDDSVILDLPSLPRTRYSLPPEMSSKTQAQAPQQRTEAAQSTSQHPSSRSNSQRGQGSPAVVQHTSKWPIPHITKDTSISTLAFAARCSQIIYHLSTTSSVRHYLKNYDSHSANPTLLEANFADPTRGTKNWAVMRRKKDGAMIVAVRGSGRGLSRGTDYTSDLSWLDDEEWLSDMMLNLKARKWGGSLSRRNSTGGSGSNQQQAQSSTQQQGKSSRSGSTRRPLLHLSSIKCADGSAFEAHEGFLKCAMAMYSDVTRALDKKFKMWSVLAASSGIRIELGGKGAPGGGKSSADSPMETVSPPELIFTGHSAGGAVASLLYVLLDTGNRELLDRFGKVSVLTFGAAAGFPHPRSAPLTHANTHSSRRSIAGRIRDVHLTILHKDDPIPRMDTLYALSLLETALGGPRNANAALMALSTIAAQSKDRQVAELIRLVKAGAEQAKEMRKREKEARRIGRAAEEVVGGGPGGAAAAAAIPDPLSRVQGMEMWPAGDLFLLALAPSSSSGSGGGGTKSGKDKPGGNEVMSKSILKTSSGAQVQTKGGSGGARSGAQAEIQLFTYTHAQLARSKPTDWASHRIAKYFSILEEIETRLPSLRV</sequence>
<proteinExistence type="predicted"/>
<evidence type="ECO:0000259" key="2">
    <source>
        <dbReference type="Pfam" id="PF01764"/>
    </source>
</evidence>